<proteinExistence type="predicted"/>
<dbReference type="Gene3D" id="3.10.180.10">
    <property type="entry name" value="2,3-Dihydroxybiphenyl 1,2-Dioxygenase, domain 1"/>
    <property type="match status" value="1"/>
</dbReference>
<comment type="caution">
    <text evidence="2">The sequence shown here is derived from an EMBL/GenBank/DDBJ whole genome shotgun (WGS) entry which is preliminary data.</text>
</comment>
<gene>
    <name evidence="2" type="ORF">S01H1_54077</name>
</gene>
<reference evidence="2" key="1">
    <citation type="journal article" date="2014" name="Front. Microbiol.">
        <title>High frequency of phylogenetically diverse reductive dehalogenase-homologous genes in deep subseafloor sedimentary metagenomes.</title>
        <authorList>
            <person name="Kawai M."/>
            <person name="Futagami T."/>
            <person name="Toyoda A."/>
            <person name="Takaki Y."/>
            <person name="Nishi S."/>
            <person name="Hori S."/>
            <person name="Arai W."/>
            <person name="Tsubouchi T."/>
            <person name="Morono Y."/>
            <person name="Uchiyama I."/>
            <person name="Ito T."/>
            <person name="Fujiyama A."/>
            <person name="Inagaki F."/>
            <person name="Takami H."/>
        </authorList>
    </citation>
    <scope>NUCLEOTIDE SEQUENCE</scope>
    <source>
        <strain evidence="2">Expedition CK06-06</strain>
    </source>
</reference>
<dbReference type="Pfam" id="PF13669">
    <property type="entry name" value="Glyoxalase_4"/>
    <property type="match status" value="1"/>
</dbReference>
<dbReference type="InterPro" id="IPR029068">
    <property type="entry name" value="Glyas_Bleomycin-R_OHBP_Dase"/>
</dbReference>
<evidence type="ECO:0000313" key="2">
    <source>
        <dbReference type="EMBL" id="GAG14964.1"/>
    </source>
</evidence>
<sequence length="133" mass="15384">MFKIVSTHISTDVANLDETREYLEDVFGLEKLRELNREDVGTIVWYTGLELRQADSNAKTGLVKHVAWQVDDIQEAIRVLKKKGVTFETEEARQIDVCYLDPKEIVHYIFFRTPVGLQGELYQVGPPETDRKE</sequence>
<name>X0VA33_9ZZZZ</name>
<dbReference type="EMBL" id="BARS01035060">
    <property type="protein sequence ID" value="GAG14964.1"/>
    <property type="molecule type" value="Genomic_DNA"/>
</dbReference>
<feature type="domain" description="VOC" evidence="1">
    <location>
        <begin position="5"/>
        <end position="124"/>
    </location>
</feature>
<protein>
    <recommendedName>
        <fullName evidence="1">VOC domain-containing protein</fullName>
    </recommendedName>
</protein>
<dbReference type="AlphaFoldDB" id="X0VA33"/>
<dbReference type="PROSITE" id="PS51819">
    <property type="entry name" value="VOC"/>
    <property type="match status" value="1"/>
</dbReference>
<organism evidence="2">
    <name type="scientific">marine sediment metagenome</name>
    <dbReference type="NCBI Taxonomy" id="412755"/>
    <lineage>
        <taxon>unclassified sequences</taxon>
        <taxon>metagenomes</taxon>
        <taxon>ecological metagenomes</taxon>
    </lineage>
</organism>
<dbReference type="SUPFAM" id="SSF54593">
    <property type="entry name" value="Glyoxalase/Bleomycin resistance protein/Dihydroxybiphenyl dioxygenase"/>
    <property type="match status" value="1"/>
</dbReference>
<evidence type="ECO:0000259" key="1">
    <source>
        <dbReference type="PROSITE" id="PS51819"/>
    </source>
</evidence>
<accession>X0VA33</accession>
<dbReference type="InterPro" id="IPR037523">
    <property type="entry name" value="VOC_core"/>
</dbReference>